<comment type="catalytic activity">
    <reaction evidence="16">
        <text>5-amino-6-(5-phospho-D-ribitylamino)uracil + NADP(+) = 5-amino-6-(5-phospho-D-ribosylamino)uracil + NADPH + H(+)</text>
        <dbReference type="Rhea" id="RHEA:17845"/>
        <dbReference type="ChEBI" id="CHEBI:15378"/>
        <dbReference type="ChEBI" id="CHEBI:57783"/>
        <dbReference type="ChEBI" id="CHEBI:58349"/>
        <dbReference type="ChEBI" id="CHEBI:58421"/>
        <dbReference type="ChEBI" id="CHEBI:58453"/>
        <dbReference type="EC" id="1.1.1.193"/>
    </reaction>
</comment>
<dbReference type="InterPro" id="IPR024072">
    <property type="entry name" value="DHFR-like_dom_sf"/>
</dbReference>
<keyword evidence="15" id="KW-0511">Multifunctional enzyme</keyword>
<name>A0A1I6JMQ0_9FIRM</name>
<accession>A0A1I6JMQ0</accession>
<organism evidence="23 24">
    <name type="scientific">[Clostridium] aminophilum</name>
    <dbReference type="NCBI Taxonomy" id="1526"/>
    <lineage>
        <taxon>Bacteria</taxon>
        <taxon>Bacillati</taxon>
        <taxon>Bacillota</taxon>
        <taxon>Clostridia</taxon>
        <taxon>Lachnospirales</taxon>
        <taxon>Lachnospiraceae</taxon>
    </lineage>
</organism>
<dbReference type="PANTHER" id="PTHR38011">
    <property type="entry name" value="DIHYDROFOLATE REDUCTASE FAMILY PROTEIN (AFU_ORTHOLOGUE AFUA_8G06820)"/>
    <property type="match status" value="1"/>
</dbReference>
<evidence type="ECO:0000259" key="22">
    <source>
        <dbReference type="PROSITE" id="PS51747"/>
    </source>
</evidence>
<comment type="similarity">
    <text evidence="5">In the C-terminal section; belongs to the HTP reductase family.</text>
</comment>
<feature type="binding site" evidence="20">
    <location>
        <position position="53"/>
    </location>
    <ligand>
        <name>Zn(2+)</name>
        <dbReference type="ChEBI" id="CHEBI:29105"/>
        <note>catalytic</note>
    </ligand>
</feature>
<feature type="active site" description="Proton donor" evidence="18">
    <location>
        <position position="55"/>
    </location>
</feature>
<evidence type="ECO:0000256" key="5">
    <source>
        <dbReference type="ARBA" id="ARBA00007417"/>
    </source>
</evidence>
<dbReference type="UniPathway" id="UPA00275">
    <property type="reaction ID" value="UER00401"/>
</dbReference>
<dbReference type="GO" id="GO:0008835">
    <property type="term" value="F:diaminohydroxyphosphoribosylaminopyrimidine deaminase activity"/>
    <property type="evidence" value="ECO:0007669"/>
    <property type="project" value="UniProtKB-EC"/>
</dbReference>
<keyword evidence="10 20" id="KW-0479">Metal-binding</keyword>
<feature type="binding site" evidence="19">
    <location>
        <position position="226"/>
    </location>
    <ligand>
        <name>NADP(+)</name>
        <dbReference type="ChEBI" id="CHEBI:58349"/>
    </ligand>
</feature>
<feature type="binding site" evidence="20">
    <location>
        <position position="78"/>
    </location>
    <ligand>
        <name>Zn(2+)</name>
        <dbReference type="ChEBI" id="CHEBI:29105"/>
        <note>catalytic</note>
    </ligand>
</feature>
<evidence type="ECO:0000313" key="24">
    <source>
        <dbReference type="Proteomes" id="UP000214760"/>
    </source>
</evidence>
<feature type="binding site" evidence="19">
    <location>
        <position position="207"/>
    </location>
    <ligand>
        <name>substrate</name>
    </ligand>
</feature>
<dbReference type="GO" id="GO:0008270">
    <property type="term" value="F:zinc ion binding"/>
    <property type="evidence" value="ECO:0007669"/>
    <property type="project" value="InterPro"/>
</dbReference>
<feature type="domain" description="CMP/dCMP-type deaminase" evidence="22">
    <location>
        <begin position="4"/>
        <end position="126"/>
    </location>
</feature>
<feature type="region of interest" description="Disordered" evidence="21">
    <location>
        <begin position="254"/>
        <end position="304"/>
    </location>
</feature>
<evidence type="ECO:0000256" key="9">
    <source>
        <dbReference type="ARBA" id="ARBA00022619"/>
    </source>
</evidence>
<feature type="binding site" evidence="19">
    <location>
        <position position="210"/>
    </location>
    <ligand>
        <name>substrate</name>
    </ligand>
</feature>
<protein>
    <recommendedName>
        <fullName evidence="8">Riboflavin biosynthesis protein RibD</fullName>
        <ecNumber evidence="7">1.1.1.193</ecNumber>
        <ecNumber evidence="6">3.5.4.26</ecNumber>
    </recommendedName>
</protein>
<evidence type="ECO:0000256" key="19">
    <source>
        <dbReference type="PIRSR" id="PIRSR006769-2"/>
    </source>
</evidence>
<evidence type="ECO:0000256" key="3">
    <source>
        <dbReference type="ARBA" id="ARBA00004910"/>
    </source>
</evidence>
<feature type="binding site" evidence="20">
    <location>
        <position position="87"/>
    </location>
    <ligand>
        <name>Zn(2+)</name>
        <dbReference type="ChEBI" id="CHEBI:29105"/>
        <note>catalytic</note>
    </ligand>
</feature>
<feature type="binding site" evidence="19">
    <location>
        <position position="203"/>
    </location>
    <ligand>
        <name>substrate</name>
    </ligand>
</feature>
<dbReference type="GO" id="GO:0009231">
    <property type="term" value="P:riboflavin biosynthetic process"/>
    <property type="evidence" value="ECO:0007669"/>
    <property type="project" value="UniProtKB-UniPathway"/>
</dbReference>
<comment type="pathway">
    <text evidence="3">Cofactor biosynthesis; riboflavin biosynthesis; 5-amino-6-(D-ribitylamino)uracil from GTP: step 3/4.</text>
</comment>
<dbReference type="PROSITE" id="PS00903">
    <property type="entry name" value="CYT_DCMP_DEAMINASES_1"/>
    <property type="match status" value="1"/>
</dbReference>
<dbReference type="Pfam" id="PF01872">
    <property type="entry name" value="RibD_C"/>
    <property type="match status" value="1"/>
</dbReference>
<evidence type="ECO:0000256" key="15">
    <source>
        <dbReference type="ARBA" id="ARBA00023268"/>
    </source>
</evidence>
<dbReference type="Gene3D" id="3.40.430.10">
    <property type="entry name" value="Dihydrofolate Reductase, subunit A"/>
    <property type="match status" value="1"/>
</dbReference>
<comment type="pathway">
    <text evidence="2">Cofactor biosynthesis; riboflavin biosynthesis; 5-amino-6-(D-ribitylamino)uracil from GTP: step 2/4.</text>
</comment>
<dbReference type="EC" id="1.1.1.193" evidence="7"/>
<feature type="compositionally biased region" description="Basic and acidic residues" evidence="21">
    <location>
        <begin position="254"/>
        <end position="270"/>
    </location>
</feature>
<dbReference type="AlphaFoldDB" id="A0A1I6JMQ0"/>
<dbReference type="FunFam" id="3.40.140.10:FF:000025">
    <property type="entry name" value="Riboflavin biosynthesis protein RibD"/>
    <property type="match status" value="1"/>
</dbReference>
<gene>
    <name evidence="23" type="ORF">SAMN02910262_01713</name>
</gene>
<evidence type="ECO:0000256" key="11">
    <source>
        <dbReference type="ARBA" id="ARBA00022801"/>
    </source>
</evidence>
<dbReference type="NCBIfam" id="TIGR00326">
    <property type="entry name" value="eubact_ribD"/>
    <property type="match status" value="1"/>
</dbReference>
<dbReference type="InterPro" id="IPR050765">
    <property type="entry name" value="Riboflavin_Biosynth_HTPR"/>
</dbReference>
<keyword evidence="13 19" id="KW-0521">NADP</keyword>
<evidence type="ECO:0000256" key="16">
    <source>
        <dbReference type="ARBA" id="ARBA00049861"/>
    </source>
</evidence>
<dbReference type="SUPFAM" id="SSF53927">
    <property type="entry name" value="Cytidine deaminase-like"/>
    <property type="match status" value="1"/>
</dbReference>
<dbReference type="Pfam" id="PF00383">
    <property type="entry name" value="dCMP_cyt_deam_1"/>
    <property type="match status" value="1"/>
</dbReference>
<evidence type="ECO:0000256" key="10">
    <source>
        <dbReference type="ARBA" id="ARBA00022723"/>
    </source>
</evidence>
<reference evidence="23 24" key="1">
    <citation type="submission" date="2016-10" db="EMBL/GenBank/DDBJ databases">
        <authorList>
            <person name="de Groot N.N."/>
        </authorList>
    </citation>
    <scope>NUCLEOTIDE SEQUENCE [LARGE SCALE GENOMIC DNA]</scope>
    <source>
        <strain evidence="23 24">F</strain>
    </source>
</reference>
<feature type="binding site" evidence="19">
    <location>
        <position position="187"/>
    </location>
    <ligand>
        <name>substrate</name>
    </ligand>
</feature>
<dbReference type="InterPro" id="IPR016192">
    <property type="entry name" value="APOBEC/CMP_deaminase_Zn-bd"/>
</dbReference>
<feature type="binding site" evidence="19">
    <location>
        <position position="173"/>
    </location>
    <ligand>
        <name>NADP(+)</name>
        <dbReference type="ChEBI" id="CHEBI:58349"/>
    </ligand>
</feature>
<keyword evidence="14" id="KW-0560">Oxidoreductase</keyword>
<dbReference type="InterPro" id="IPR002734">
    <property type="entry name" value="RibDG_C"/>
</dbReference>
<evidence type="ECO:0000256" key="14">
    <source>
        <dbReference type="ARBA" id="ARBA00023002"/>
    </source>
</evidence>
<evidence type="ECO:0000256" key="7">
    <source>
        <dbReference type="ARBA" id="ARBA00013173"/>
    </source>
</evidence>
<keyword evidence="9" id="KW-0686">Riboflavin biosynthesis</keyword>
<evidence type="ECO:0000256" key="17">
    <source>
        <dbReference type="ARBA" id="ARBA00049886"/>
    </source>
</evidence>
<feature type="binding site" evidence="19">
    <location>
        <position position="157"/>
    </location>
    <ligand>
        <name>NADP(+)</name>
        <dbReference type="ChEBI" id="CHEBI:58349"/>
    </ligand>
</feature>
<comment type="catalytic activity">
    <reaction evidence="17">
        <text>2,5-diamino-6-hydroxy-4-(5-phosphoribosylamino)-pyrimidine + H2O + H(+) = 5-amino-6-(5-phospho-D-ribosylamino)uracil + NH4(+)</text>
        <dbReference type="Rhea" id="RHEA:21868"/>
        <dbReference type="ChEBI" id="CHEBI:15377"/>
        <dbReference type="ChEBI" id="CHEBI:15378"/>
        <dbReference type="ChEBI" id="CHEBI:28938"/>
        <dbReference type="ChEBI" id="CHEBI:58453"/>
        <dbReference type="ChEBI" id="CHEBI:58614"/>
        <dbReference type="EC" id="3.5.4.26"/>
    </reaction>
</comment>
<evidence type="ECO:0000256" key="2">
    <source>
        <dbReference type="ARBA" id="ARBA00004882"/>
    </source>
</evidence>
<comment type="function">
    <text evidence="1">Converts 2,5-diamino-6-(ribosylamino)-4(3h)-pyrimidinone 5'-phosphate into 5-amino-6-(ribosylamino)-2,4(1h,3h)-pyrimidinedione 5'-phosphate.</text>
</comment>
<evidence type="ECO:0000256" key="20">
    <source>
        <dbReference type="PIRSR" id="PIRSR006769-3"/>
    </source>
</evidence>
<keyword evidence="11" id="KW-0378">Hydrolase</keyword>
<feature type="binding site" evidence="19">
    <location>
        <position position="171"/>
    </location>
    <ligand>
        <name>substrate</name>
    </ligand>
</feature>
<proteinExistence type="inferred from homology"/>
<evidence type="ECO:0000256" key="18">
    <source>
        <dbReference type="PIRSR" id="PIRSR006769-1"/>
    </source>
</evidence>
<dbReference type="PIRSF" id="PIRSF006769">
    <property type="entry name" value="RibD"/>
    <property type="match status" value="1"/>
</dbReference>
<dbReference type="EC" id="3.5.4.26" evidence="6"/>
<dbReference type="PANTHER" id="PTHR38011:SF7">
    <property type="entry name" value="2,5-DIAMINO-6-RIBOSYLAMINO-4(3H)-PYRIMIDINONE 5'-PHOSPHATE REDUCTASE"/>
    <property type="match status" value="1"/>
</dbReference>
<dbReference type="Gene3D" id="3.40.140.10">
    <property type="entry name" value="Cytidine Deaminase, domain 2"/>
    <property type="match status" value="1"/>
</dbReference>
<dbReference type="CDD" id="cd01284">
    <property type="entry name" value="Riboflavin_deaminase-reductase"/>
    <property type="match status" value="1"/>
</dbReference>
<comment type="similarity">
    <text evidence="4">In the N-terminal section; belongs to the cytidine and deoxycytidylate deaminase family.</text>
</comment>
<sequence>MKTEYDAAFMRRAIELAKKGNPFCHPNPLVGAVIVRDGRILAEGWHARYGGLHAEREAIRSLTEPADGAALYVTLEPCCHQGKQPPCTDAVISAGIRTVVIGSRDPNPKVAGKGVKKLREAGITVYEDVLKDECDALNPVFFHYITKKMPYVRYKFAMTADGNTAVQSGESKWISGPASRELVQRMRSENMGIMVGIGTVLADDPMLTCRLEGENFRNPIRIILDSRLRIPMDSRIVRTAGEYPTIVCAAERSASGDEKTVTADKDRYAAEKGNTVPEDKDRDAAEEGNIVPADPSEEQKEKENALRRAGITVLRIPVNRKTGRPDLKTLMARLAEREIDSILLEGGGTLAANALREGIIQEADAFIAPKLFGGRGHAPMEGEGVALPEEAWKLEIMEIRRFADDFFIRYRVKEEDDVYGDH</sequence>
<dbReference type="PROSITE" id="PS51747">
    <property type="entry name" value="CYT_DCMP_DEAMINASES_2"/>
    <property type="match status" value="1"/>
</dbReference>
<evidence type="ECO:0000256" key="12">
    <source>
        <dbReference type="ARBA" id="ARBA00022833"/>
    </source>
</evidence>
<evidence type="ECO:0000256" key="13">
    <source>
        <dbReference type="ARBA" id="ARBA00022857"/>
    </source>
</evidence>
<dbReference type="RefSeq" id="WP_038288298.1">
    <property type="nucleotide sequence ID" value="NZ_FOZC01000009.1"/>
</dbReference>
<evidence type="ECO:0000256" key="8">
    <source>
        <dbReference type="ARBA" id="ARBA00019930"/>
    </source>
</evidence>
<dbReference type="InterPro" id="IPR016193">
    <property type="entry name" value="Cytidine_deaminase-like"/>
</dbReference>
<dbReference type="SUPFAM" id="SSF53597">
    <property type="entry name" value="Dihydrofolate reductase-like"/>
    <property type="match status" value="2"/>
</dbReference>
<dbReference type="Proteomes" id="UP000214760">
    <property type="component" value="Unassembled WGS sequence"/>
</dbReference>
<comment type="cofactor">
    <cofactor evidence="20">
        <name>Zn(2+)</name>
        <dbReference type="ChEBI" id="CHEBI:29105"/>
    </cofactor>
    <text evidence="20">Binds 1 zinc ion.</text>
</comment>
<evidence type="ECO:0000313" key="23">
    <source>
        <dbReference type="EMBL" id="SFR80229.1"/>
    </source>
</evidence>
<evidence type="ECO:0000256" key="21">
    <source>
        <dbReference type="SAM" id="MobiDB-lite"/>
    </source>
</evidence>
<evidence type="ECO:0000256" key="6">
    <source>
        <dbReference type="ARBA" id="ARBA00012766"/>
    </source>
</evidence>
<keyword evidence="12 20" id="KW-0862">Zinc</keyword>
<feature type="binding site" evidence="19">
    <location>
        <position position="199"/>
    </location>
    <ligand>
        <name>NADP(+)</name>
        <dbReference type="ChEBI" id="CHEBI:58349"/>
    </ligand>
</feature>
<dbReference type="InterPro" id="IPR004794">
    <property type="entry name" value="Eubact_RibD"/>
</dbReference>
<dbReference type="EMBL" id="FOZC01000009">
    <property type="protein sequence ID" value="SFR80229.1"/>
    <property type="molecule type" value="Genomic_DNA"/>
</dbReference>
<dbReference type="GO" id="GO:0008703">
    <property type="term" value="F:5-amino-6-(5-phosphoribosylamino)uracil reductase activity"/>
    <property type="evidence" value="ECO:0007669"/>
    <property type="project" value="UniProtKB-EC"/>
</dbReference>
<dbReference type="InterPro" id="IPR002125">
    <property type="entry name" value="CMP_dCMP_dom"/>
</dbReference>
<evidence type="ECO:0000256" key="4">
    <source>
        <dbReference type="ARBA" id="ARBA00005259"/>
    </source>
</evidence>
<evidence type="ECO:0000256" key="1">
    <source>
        <dbReference type="ARBA" id="ARBA00002151"/>
    </source>
</evidence>